<evidence type="ECO:0000313" key="3">
    <source>
        <dbReference type="Proteomes" id="UP000324705"/>
    </source>
</evidence>
<protein>
    <submittedName>
        <fullName evidence="2">Uncharacterized protein</fullName>
    </submittedName>
</protein>
<keyword evidence="3" id="KW-1185">Reference proteome</keyword>
<evidence type="ECO:0000256" key="1">
    <source>
        <dbReference type="SAM" id="MobiDB-lite"/>
    </source>
</evidence>
<feature type="region of interest" description="Disordered" evidence="1">
    <location>
        <begin position="294"/>
        <end position="316"/>
    </location>
</feature>
<evidence type="ECO:0000313" key="2">
    <source>
        <dbReference type="EMBL" id="VAH03754.1"/>
    </source>
</evidence>
<name>A0A9R0UUJ2_TRITD</name>
<accession>A0A9R0UUJ2</accession>
<proteinExistence type="predicted"/>
<reference evidence="2 3" key="1">
    <citation type="submission" date="2017-09" db="EMBL/GenBank/DDBJ databases">
        <authorList>
            <consortium name="International Durum Wheat Genome Sequencing Consortium (IDWGSC)"/>
            <person name="Milanesi L."/>
        </authorList>
    </citation>
    <scope>NUCLEOTIDE SEQUENCE [LARGE SCALE GENOMIC DNA]</scope>
    <source>
        <strain evidence="3">cv. Svevo</strain>
    </source>
</reference>
<dbReference type="OMA" id="APTCHIR"/>
<organism evidence="2 3">
    <name type="scientific">Triticum turgidum subsp. durum</name>
    <name type="common">Durum wheat</name>
    <name type="synonym">Triticum durum</name>
    <dbReference type="NCBI Taxonomy" id="4567"/>
    <lineage>
        <taxon>Eukaryota</taxon>
        <taxon>Viridiplantae</taxon>
        <taxon>Streptophyta</taxon>
        <taxon>Embryophyta</taxon>
        <taxon>Tracheophyta</taxon>
        <taxon>Spermatophyta</taxon>
        <taxon>Magnoliopsida</taxon>
        <taxon>Liliopsida</taxon>
        <taxon>Poales</taxon>
        <taxon>Poaceae</taxon>
        <taxon>BOP clade</taxon>
        <taxon>Pooideae</taxon>
        <taxon>Triticodae</taxon>
        <taxon>Triticeae</taxon>
        <taxon>Triticinae</taxon>
        <taxon>Triticum</taxon>
    </lineage>
</organism>
<dbReference type="Proteomes" id="UP000324705">
    <property type="component" value="Chromosome 1A"/>
</dbReference>
<dbReference type="AlphaFoldDB" id="A0A9R0UUJ2"/>
<dbReference type="PANTHER" id="PTHR48212">
    <property type="entry name" value="CCHC-TYPE DOMAIN-CONTAINING PROTEIN"/>
    <property type="match status" value="1"/>
</dbReference>
<gene>
    <name evidence="2" type="ORF">TRITD_1Av1G082040</name>
</gene>
<sequence length="423" mass="48166">MAYYSDHHAYASNTTNSTESIQDLISKISHRLDDLAWKREVVIEDRPSSYDPYSRGHPYVAPTCHIRGFQGHSPAECQRGYSHPPDCYGMSFAPQPSSYQNNYSYGWPENQNMSYRSNNLEISPFASSNHMQGFRYEEESNNYAPQQFYSPPTHIPQHQEMCPMELNGPPLGQPITPAHVEQSHAQVPTQDDFDDIDKLTLLSLEFTWSAEDDPIRPMILDEMNKIKSGKELVKEVRKIEKNINAGCSISSLLELSVAGISLVVCEVSTPSHSAEQDSKSPEEETLQIQEEILEDKEQDDPELQLPSDQDEDKRSTTLEEPVIGISLIYADTYSPHVRPMLNDKYHPYASIELTDFYHPKHLLYSYAYVIGYSIDDLEGIIPTTCIVSFIECSFRFLLVHESLHANQVRGDIPWDPGGVRAWR</sequence>
<dbReference type="Gramene" id="TRITD1Av1G082040.1">
    <property type="protein sequence ID" value="TRITD1Av1G082040.1"/>
    <property type="gene ID" value="TRITD1Av1G082040"/>
</dbReference>
<dbReference type="PANTHER" id="PTHR48212:SF1">
    <property type="entry name" value="CCHC-TYPE DOMAIN-CONTAINING PROTEIN"/>
    <property type="match status" value="1"/>
</dbReference>
<dbReference type="EMBL" id="LT934111">
    <property type="protein sequence ID" value="VAH03754.1"/>
    <property type="molecule type" value="Genomic_DNA"/>
</dbReference>